<reference evidence="2 3" key="1">
    <citation type="submission" date="2017-03" db="EMBL/GenBank/DDBJ databases">
        <authorList>
            <person name="Afonso C.L."/>
            <person name="Miller P.J."/>
            <person name="Scott M.A."/>
            <person name="Spackman E."/>
            <person name="Goraichik I."/>
            <person name="Dimitrov K.M."/>
            <person name="Suarez D.L."/>
            <person name="Swayne D.E."/>
        </authorList>
    </citation>
    <scope>NUCLEOTIDE SEQUENCE [LARGE SCALE GENOMIC DNA]</scope>
    <source>
        <strain evidence="2 3">CECT 7971</strain>
    </source>
</reference>
<proteinExistence type="predicted"/>
<evidence type="ECO:0000259" key="1">
    <source>
        <dbReference type="PROSITE" id="PS51781"/>
    </source>
</evidence>
<dbReference type="STRING" id="658057.SAMN04488032_1083"/>
<feature type="domain" description="SH3b" evidence="1">
    <location>
        <begin position="129"/>
        <end position="194"/>
    </location>
</feature>
<dbReference type="InterPro" id="IPR003646">
    <property type="entry name" value="SH3-like_bac-type"/>
</dbReference>
<protein>
    <submittedName>
        <fullName evidence="2">Bacterial SH3 domain protein</fullName>
    </submittedName>
</protein>
<gene>
    <name evidence="2" type="ORF">PAM7971_01304</name>
</gene>
<dbReference type="EMBL" id="FWFW01000003">
    <property type="protein sequence ID" value="SLN32506.1"/>
    <property type="molecule type" value="Genomic_DNA"/>
</dbReference>
<dbReference type="PROSITE" id="PS51781">
    <property type="entry name" value="SH3B"/>
    <property type="match status" value="1"/>
</dbReference>
<dbReference type="Gene3D" id="2.30.30.40">
    <property type="entry name" value="SH3 Domains"/>
    <property type="match status" value="1"/>
</dbReference>
<dbReference type="Proteomes" id="UP000193307">
    <property type="component" value="Unassembled WGS sequence"/>
</dbReference>
<dbReference type="AlphaFoldDB" id="A0A1Y5S525"/>
<evidence type="ECO:0000313" key="3">
    <source>
        <dbReference type="Proteomes" id="UP000193307"/>
    </source>
</evidence>
<dbReference type="Pfam" id="PF08239">
    <property type="entry name" value="SH3_3"/>
    <property type="match status" value="1"/>
</dbReference>
<keyword evidence="3" id="KW-1185">Reference proteome</keyword>
<dbReference type="OrthoDB" id="7857759at2"/>
<name>A0A1Y5S525_9RHOB</name>
<dbReference type="RefSeq" id="WP_085848188.1">
    <property type="nucleotide sequence ID" value="NZ_FNZV01000008.1"/>
</dbReference>
<sequence length="195" mass="20848">MSMYGEISMLRLSALTLAGLIIAFLIYGGELSPAEKAELDALRAQRTSIVAMVSDSFSDTSKRPSTYVPTLAHLDLKPVQAPKTGLVQLASYTPAQATPQLVATTTVANPAKLAALVDTQEKARKSKNMVLRSVTATRVNVRSGPSTSNSVLGQVIRADIVRVVSDPSDAWVKIVVEGDGIEGYMSSRFLTRVPE</sequence>
<evidence type="ECO:0000313" key="2">
    <source>
        <dbReference type="EMBL" id="SLN32506.1"/>
    </source>
</evidence>
<organism evidence="2 3">
    <name type="scientific">Pacificibacter marinus</name>
    <dbReference type="NCBI Taxonomy" id="658057"/>
    <lineage>
        <taxon>Bacteria</taxon>
        <taxon>Pseudomonadati</taxon>
        <taxon>Pseudomonadota</taxon>
        <taxon>Alphaproteobacteria</taxon>
        <taxon>Rhodobacterales</taxon>
        <taxon>Roseobacteraceae</taxon>
        <taxon>Pacificibacter</taxon>
    </lineage>
</organism>
<accession>A0A1Y5S525</accession>